<evidence type="ECO:0000313" key="1">
    <source>
        <dbReference type="EMBL" id="KTD60899.1"/>
    </source>
</evidence>
<protein>
    <submittedName>
        <fullName evidence="1">Uncharacterized protein</fullName>
    </submittedName>
</protein>
<keyword evidence="2" id="KW-1185">Reference proteome</keyword>
<organism evidence="1 2">
    <name type="scientific">Legionella santicrucis</name>
    <dbReference type="NCBI Taxonomy" id="45074"/>
    <lineage>
        <taxon>Bacteria</taxon>
        <taxon>Pseudomonadati</taxon>
        <taxon>Pseudomonadota</taxon>
        <taxon>Gammaproteobacteria</taxon>
        <taxon>Legionellales</taxon>
        <taxon>Legionellaceae</taxon>
        <taxon>Legionella</taxon>
    </lineage>
</organism>
<dbReference type="AlphaFoldDB" id="A0A0W0YWF8"/>
<sequence>MKNPYSTKEYNALFQESESEITDPQGRPIYDKGISCHVFAIASPINWTNCKELNSQYSEIGMKKELERVMNDTPSPIGEELKQERQTNMNDILQLRNAQETCLQVEKMYLCGGFREGRSCPEHMWLEDVTNNMSLDTFIDRNGIALRNCTGEANQGFQPGCEGHQFEANDIMRVQVPGYTYGQLVAIAAGSERRDALTNQVMPKFPHGIADKPQVLAAIATVNRAREALNLGGDRNAARNAAYVHPDWIFAIRNTHNQLSDLGFTPATMQHLIDYNQAKATDHEQFYQATLKSIERLVPHIRNAQDLIAQIGQLDIGGSQDTIMNRFQSAKNDILQNSSSSKELSDRWTVFADDLKDKLQLYQNYQKVKQDLAACTFGNNDARIDKLLADSALKIEQQDMTAGQMKEVIDRLNLQTQTLKNSPIESLRALIDLGKKSPGRQEWAKNVEEAMANLPLADRVNFPTNQNNAVKAALLVLTQGDKEHAIGLLNNPQMFTEKVNKAIQNLNKELHPEPEEPEEVEQNTMRFNY</sequence>
<dbReference type="OrthoDB" id="9882162at2"/>
<proteinExistence type="predicted"/>
<accession>A0A0W0YWF8</accession>
<reference evidence="1 2" key="1">
    <citation type="submission" date="2015-11" db="EMBL/GenBank/DDBJ databases">
        <title>Genomic analysis of 38 Legionella species identifies large and diverse effector repertoires.</title>
        <authorList>
            <person name="Burstein D."/>
            <person name="Amaro F."/>
            <person name="Zusman T."/>
            <person name="Lifshitz Z."/>
            <person name="Cohen O."/>
            <person name="Gilbert J.A."/>
            <person name="Pupko T."/>
            <person name="Shuman H.A."/>
            <person name="Segal G."/>
        </authorList>
    </citation>
    <scope>NUCLEOTIDE SEQUENCE [LARGE SCALE GENOMIC DNA]</scope>
    <source>
        <strain evidence="1 2">SC-63-C7</strain>
    </source>
</reference>
<name>A0A0W0YWF8_9GAMM</name>
<dbReference type="PATRIC" id="fig|45074.5.peg.2058"/>
<dbReference type="RefSeq" id="WP_058514202.1">
    <property type="nucleotide sequence ID" value="NZ_CAAAIH010000062.1"/>
</dbReference>
<dbReference type="Proteomes" id="UP000054703">
    <property type="component" value="Unassembled WGS sequence"/>
</dbReference>
<gene>
    <name evidence="1" type="ORF">Lsan_1926</name>
</gene>
<dbReference type="EMBL" id="LNYU01000046">
    <property type="protein sequence ID" value="KTD60899.1"/>
    <property type="molecule type" value="Genomic_DNA"/>
</dbReference>
<evidence type="ECO:0000313" key="2">
    <source>
        <dbReference type="Proteomes" id="UP000054703"/>
    </source>
</evidence>
<comment type="caution">
    <text evidence="1">The sequence shown here is derived from an EMBL/GenBank/DDBJ whole genome shotgun (WGS) entry which is preliminary data.</text>
</comment>